<evidence type="ECO:0000256" key="3">
    <source>
        <dbReference type="ARBA" id="ARBA00022737"/>
    </source>
</evidence>
<dbReference type="EMBL" id="JAODAN010000011">
    <property type="protein sequence ID" value="KAK1921268.1"/>
    <property type="molecule type" value="Genomic_DNA"/>
</dbReference>
<gene>
    <name evidence="8" type="ORF">DB88DRAFT_468532</name>
</gene>
<dbReference type="Pfam" id="PF24796">
    <property type="entry name" value="WDR55"/>
    <property type="match status" value="1"/>
</dbReference>
<dbReference type="Proteomes" id="UP001182556">
    <property type="component" value="Unassembled WGS sequence"/>
</dbReference>
<evidence type="ECO:0000313" key="9">
    <source>
        <dbReference type="Proteomes" id="UP001182556"/>
    </source>
</evidence>
<protein>
    <recommendedName>
        <fullName evidence="5">WD repeat-containing protein</fullName>
    </recommendedName>
</protein>
<dbReference type="AlphaFoldDB" id="A0AAD9FND7"/>
<dbReference type="Gene3D" id="2.130.10.10">
    <property type="entry name" value="YVTN repeat-like/Quinoprotein amine dehydrogenase"/>
    <property type="match status" value="2"/>
</dbReference>
<dbReference type="PANTHER" id="PTHR44019">
    <property type="entry name" value="WD REPEAT-CONTAINING PROTEIN 55"/>
    <property type="match status" value="1"/>
</dbReference>
<dbReference type="SUPFAM" id="SSF50978">
    <property type="entry name" value="WD40 repeat-like"/>
    <property type="match status" value="1"/>
</dbReference>
<name>A0AAD9FND7_PAPLA</name>
<evidence type="ECO:0000256" key="2">
    <source>
        <dbReference type="ARBA" id="ARBA00022574"/>
    </source>
</evidence>
<evidence type="ECO:0000256" key="5">
    <source>
        <dbReference type="PIRNR" id="PIRNR038169"/>
    </source>
</evidence>
<keyword evidence="4 5" id="KW-0539">Nucleus</keyword>
<dbReference type="PROSITE" id="PS50082">
    <property type="entry name" value="WD_REPEATS_2"/>
    <property type="match status" value="1"/>
</dbReference>
<accession>A0AAD9FND7</accession>
<comment type="subcellular location">
    <subcellularLocation>
        <location evidence="5">Nucleus</location>
        <location evidence="5">Nucleolus</location>
    </subcellularLocation>
</comment>
<comment type="similarity">
    <text evidence="1 5">Belongs to the WD repeat WDR55 family.</text>
</comment>
<feature type="compositionally biased region" description="Acidic residues" evidence="7">
    <location>
        <begin position="299"/>
        <end position="325"/>
    </location>
</feature>
<keyword evidence="3" id="KW-0677">Repeat</keyword>
<evidence type="ECO:0000256" key="1">
    <source>
        <dbReference type="ARBA" id="ARBA00007625"/>
    </source>
</evidence>
<keyword evidence="2 5" id="KW-0853">WD repeat</keyword>
<dbReference type="SMART" id="SM00320">
    <property type="entry name" value="WD40"/>
    <property type="match status" value="5"/>
</dbReference>
<comment type="caution">
    <text evidence="8">The sequence shown here is derived from an EMBL/GenBank/DDBJ whole genome shotgun (WGS) entry which is preliminary data.</text>
</comment>
<dbReference type="GO" id="GO:0005730">
    <property type="term" value="C:nucleolus"/>
    <property type="evidence" value="ECO:0007669"/>
    <property type="project" value="UniProtKB-SubCell"/>
</dbReference>
<feature type="repeat" description="WD" evidence="6">
    <location>
        <begin position="105"/>
        <end position="131"/>
    </location>
</feature>
<feature type="region of interest" description="Disordered" evidence="7">
    <location>
        <begin position="299"/>
        <end position="356"/>
    </location>
</feature>
<dbReference type="InterPro" id="IPR001680">
    <property type="entry name" value="WD40_rpt"/>
</dbReference>
<dbReference type="PIRSF" id="PIRSF038169">
    <property type="entry name" value="WD_repeat_p55"/>
    <property type="match status" value="1"/>
</dbReference>
<proteinExistence type="inferred from homology"/>
<evidence type="ECO:0000256" key="7">
    <source>
        <dbReference type="SAM" id="MobiDB-lite"/>
    </source>
</evidence>
<sequence length="356" mass="39730">MPDIKLRNQPFDLEFHPNEPVVYTALLTGELKAFRYDDTTGEASTSWSVRPTKRTMRSVDVGLNGQHVWAGGKTGNLFQIDAATGGLLKEREAQESPINRVYCVNDRLVASGDDEGVIKVWDPRQEEAIRTYTQHFDYISDFTYFEDKRQLVTTSGDGHLSVIDIRSNKPSPLSVSDDQEDELLSIAPIKGGTKSVVGTTLGVISVWDRSKGWQDCVDRIPGHPASIDAMVALSHDIIATGSEDGMIRVIQVLPHKFLGVIATHEEYPIERIKVDRNNKWLGSVSHDDCVKLTDVEDLFEESDNEEEEDVEMADDADSDDSDEEMDAKPKKQRKKGGLGDMGKPQPKEESSFFDDL</sequence>
<dbReference type="InterPro" id="IPR036322">
    <property type="entry name" value="WD40_repeat_dom_sf"/>
</dbReference>
<evidence type="ECO:0000256" key="4">
    <source>
        <dbReference type="ARBA" id="ARBA00023242"/>
    </source>
</evidence>
<organism evidence="8 9">
    <name type="scientific">Papiliotrema laurentii</name>
    <name type="common">Cryptococcus laurentii</name>
    <dbReference type="NCBI Taxonomy" id="5418"/>
    <lineage>
        <taxon>Eukaryota</taxon>
        <taxon>Fungi</taxon>
        <taxon>Dikarya</taxon>
        <taxon>Basidiomycota</taxon>
        <taxon>Agaricomycotina</taxon>
        <taxon>Tremellomycetes</taxon>
        <taxon>Tremellales</taxon>
        <taxon>Rhynchogastremaceae</taxon>
        <taxon>Papiliotrema</taxon>
    </lineage>
</organism>
<reference evidence="8" key="1">
    <citation type="submission" date="2023-02" db="EMBL/GenBank/DDBJ databases">
        <title>Identification and recombinant expression of a fungal hydrolase from Papiliotrema laurentii that hydrolyzes apple cutin and clears colloidal polyester polyurethane.</title>
        <authorList>
            <consortium name="DOE Joint Genome Institute"/>
            <person name="Roman V.A."/>
            <person name="Bojanowski C."/>
            <person name="Crable B.R."/>
            <person name="Wagner D.N."/>
            <person name="Hung C.S."/>
            <person name="Nadeau L.J."/>
            <person name="Schratz L."/>
            <person name="Haridas S."/>
            <person name="Pangilinan J."/>
            <person name="Lipzen A."/>
            <person name="Na H."/>
            <person name="Yan M."/>
            <person name="Ng V."/>
            <person name="Grigoriev I.V."/>
            <person name="Spatafora J.W."/>
            <person name="Barlow D."/>
            <person name="Biffinger J."/>
            <person name="Kelley-Loughnane N."/>
            <person name="Varaljay V.A."/>
            <person name="Crookes-Goodson W.J."/>
        </authorList>
    </citation>
    <scope>NUCLEOTIDE SEQUENCE</scope>
    <source>
        <strain evidence="8">5307AH</strain>
    </source>
</reference>
<dbReference type="PANTHER" id="PTHR44019:SF20">
    <property type="entry name" value="WD REPEAT-CONTAINING PROTEIN 55"/>
    <property type="match status" value="1"/>
</dbReference>
<evidence type="ECO:0000256" key="6">
    <source>
        <dbReference type="PROSITE-ProRule" id="PRU00221"/>
    </source>
</evidence>
<dbReference type="InterPro" id="IPR017422">
    <property type="entry name" value="WDR55"/>
</dbReference>
<evidence type="ECO:0000313" key="8">
    <source>
        <dbReference type="EMBL" id="KAK1921268.1"/>
    </source>
</evidence>
<dbReference type="InterPro" id="IPR050505">
    <property type="entry name" value="WDR55/POC1"/>
</dbReference>
<dbReference type="InterPro" id="IPR015943">
    <property type="entry name" value="WD40/YVTN_repeat-like_dom_sf"/>
</dbReference>
<keyword evidence="9" id="KW-1185">Reference proteome</keyword>